<dbReference type="Pfam" id="PF12854">
    <property type="entry name" value="PPR_1"/>
    <property type="match status" value="1"/>
</dbReference>
<dbReference type="Pfam" id="PF01535">
    <property type="entry name" value="PPR"/>
    <property type="match status" value="3"/>
</dbReference>
<keyword evidence="4" id="KW-1185">Reference proteome</keyword>
<dbReference type="PANTHER" id="PTHR45613">
    <property type="entry name" value="PENTATRICOPEPTIDE REPEAT-CONTAINING PROTEIN"/>
    <property type="match status" value="1"/>
</dbReference>
<dbReference type="PANTHER" id="PTHR45613:SF50">
    <property type="entry name" value="OS03G0761300 PROTEIN"/>
    <property type="match status" value="1"/>
</dbReference>
<dbReference type="NCBIfam" id="TIGR00756">
    <property type="entry name" value="PPR"/>
    <property type="match status" value="9"/>
</dbReference>
<accession>A0A5J5B6V3</accession>
<feature type="repeat" description="PPR" evidence="2">
    <location>
        <begin position="373"/>
        <end position="407"/>
    </location>
</feature>
<name>A0A5J5B6V3_9ASTE</name>
<proteinExistence type="predicted"/>
<dbReference type="InterPro" id="IPR002885">
    <property type="entry name" value="PPR_rpt"/>
</dbReference>
<dbReference type="PROSITE" id="PS51375">
    <property type="entry name" value="PPR"/>
    <property type="match status" value="9"/>
</dbReference>
<dbReference type="OrthoDB" id="185373at2759"/>
<evidence type="ECO:0008006" key="5">
    <source>
        <dbReference type="Google" id="ProtNLM"/>
    </source>
</evidence>
<feature type="repeat" description="PPR" evidence="2">
    <location>
        <begin position="269"/>
        <end position="303"/>
    </location>
</feature>
<feature type="repeat" description="PPR" evidence="2">
    <location>
        <begin position="165"/>
        <end position="195"/>
    </location>
</feature>
<feature type="repeat" description="PPR" evidence="2">
    <location>
        <begin position="234"/>
        <end position="268"/>
    </location>
</feature>
<feature type="repeat" description="PPR" evidence="2">
    <location>
        <begin position="199"/>
        <end position="233"/>
    </location>
</feature>
<sequence>MIKIQSCGKKLSSGFPILGRLYSSSKRMKEISDPTKMICKIMSSCPKLGLDTSLDQSGIRVSSDVVEEVLQRFENAGMLTYRFFEWAGKQRNYEHSIRAYHTMIGSLAKIRQYQIMWDLVNSMRSKRMVNVETFCIIMRKYARAHKVEEAVYTFNVMEKYDVPPNLAAFNGLLSALCKSKNVRKAQEIFDNMKDRFVPDSKTYSILLEGWGRDPNLPKAREIFREMVNMGCNPDIVTYGIMVDILCKAGRVDEAVEIVKEMDCTVCRPTLFIYSVLVHTYGIENRIEDAVDTFIEMERNEVKPDVTVYNALISAFCKVNKFQNIYRVLNEMDSKGVMPNSRTCNIILNSLIGCGETDEAFRVFRRMIRICEPDADTYTMMISMFCKRDELEMALKVWKYMRSKRFVPSMHTFSALINGLCEKAEVSQACVLMEEMIEKGIRPPRVTFGKLRQLLIKEGREDTSAGQADFGSLLIF</sequence>
<keyword evidence="1" id="KW-0677">Repeat</keyword>
<feature type="repeat" description="PPR" evidence="2">
    <location>
        <begin position="130"/>
        <end position="164"/>
    </location>
</feature>
<evidence type="ECO:0000313" key="4">
    <source>
        <dbReference type="Proteomes" id="UP000325577"/>
    </source>
</evidence>
<feature type="repeat" description="PPR" evidence="2">
    <location>
        <begin position="304"/>
        <end position="338"/>
    </location>
</feature>
<dbReference type="SUPFAM" id="SSF48452">
    <property type="entry name" value="TPR-like"/>
    <property type="match status" value="1"/>
</dbReference>
<dbReference type="InterPro" id="IPR011990">
    <property type="entry name" value="TPR-like_helical_dom_sf"/>
</dbReference>
<evidence type="ECO:0000313" key="3">
    <source>
        <dbReference type="EMBL" id="KAA8538409.1"/>
    </source>
</evidence>
<protein>
    <recommendedName>
        <fullName evidence="5">Pentacotripeptide-repeat region of PRORP domain-containing protein</fullName>
    </recommendedName>
</protein>
<dbReference type="Proteomes" id="UP000325577">
    <property type="component" value="Linkage Group LG15"/>
</dbReference>
<dbReference type="Pfam" id="PF13041">
    <property type="entry name" value="PPR_2"/>
    <property type="match status" value="3"/>
</dbReference>
<dbReference type="EMBL" id="CM018038">
    <property type="protein sequence ID" value="KAA8538409.1"/>
    <property type="molecule type" value="Genomic_DNA"/>
</dbReference>
<gene>
    <name evidence="3" type="ORF">F0562_028045</name>
</gene>
<evidence type="ECO:0000256" key="2">
    <source>
        <dbReference type="PROSITE-ProRule" id="PRU00708"/>
    </source>
</evidence>
<dbReference type="Gene3D" id="1.25.40.10">
    <property type="entry name" value="Tetratricopeptide repeat domain"/>
    <property type="match status" value="4"/>
</dbReference>
<feature type="repeat" description="PPR" evidence="2">
    <location>
        <begin position="408"/>
        <end position="442"/>
    </location>
</feature>
<reference evidence="3 4" key="1">
    <citation type="submission" date="2019-09" db="EMBL/GenBank/DDBJ databases">
        <title>A chromosome-level genome assembly of the Chinese tupelo Nyssa sinensis.</title>
        <authorList>
            <person name="Yang X."/>
            <person name="Kang M."/>
            <person name="Yang Y."/>
            <person name="Xiong H."/>
            <person name="Wang M."/>
            <person name="Zhang Z."/>
            <person name="Wang Z."/>
            <person name="Wu H."/>
            <person name="Ma T."/>
            <person name="Liu J."/>
            <person name="Xi Z."/>
        </authorList>
    </citation>
    <scope>NUCLEOTIDE SEQUENCE [LARGE SCALE GENOMIC DNA]</scope>
    <source>
        <strain evidence="3">J267</strain>
        <tissue evidence="3">Leaf</tissue>
    </source>
</reference>
<organism evidence="3 4">
    <name type="scientific">Nyssa sinensis</name>
    <dbReference type="NCBI Taxonomy" id="561372"/>
    <lineage>
        <taxon>Eukaryota</taxon>
        <taxon>Viridiplantae</taxon>
        <taxon>Streptophyta</taxon>
        <taxon>Embryophyta</taxon>
        <taxon>Tracheophyta</taxon>
        <taxon>Spermatophyta</taxon>
        <taxon>Magnoliopsida</taxon>
        <taxon>eudicotyledons</taxon>
        <taxon>Gunneridae</taxon>
        <taxon>Pentapetalae</taxon>
        <taxon>asterids</taxon>
        <taxon>Cornales</taxon>
        <taxon>Nyssaceae</taxon>
        <taxon>Nyssa</taxon>
    </lineage>
</organism>
<dbReference type="AlphaFoldDB" id="A0A5J5B6V3"/>
<evidence type="ECO:0000256" key="1">
    <source>
        <dbReference type="ARBA" id="ARBA00022737"/>
    </source>
</evidence>
<feature type="repeat" description="PPR" evidence="2">
    <location>
        <begin position="339"/>
        <end position="369"/>
    </location>
</feature>